<keyword evidence="6" id="KW-0206">Cytoskeleton</keyword>
<name>A0A7L3KJQ7_9PASS</name>
<evidence type="ECO:0000256" key="6">
    <source>
        <dbReference type="ARBA" id="ARBA00023212"/>
    </source>
</evidence>
<protein>
    <recommendedName>
        <fullName evidence="7">Centromere-associated protein E</fullName>
    </recommendedName>
    <alternativeName>
        <fullName evidence="8">Centromere protein E</fullName>
    </alternativeName>
</protein>
<comment type="subcellular location">
    <subcellularLocation>
        <location evidence="1">Cytoplasm</location>
        <location evidence="1">Cytoskeleton</location>
    </subcellularLocation>
</comment>
<dbReference type="InterPro" id="IPR019821">
    <property type="entry name" value="Kinesin_motor_CS"/>
</dbReference>
<evidence type="ECO:0000256" key="4">
    <source>
        <dbReference type="ARBA" id="ARBA00023054"/>
    </source>
</evidence>
<keyword evidence="14" id="KW-1185">Reference proteome</keyword>
<feature type="region of interest" description="Disordered" evidence="11">
    <location>
        <begin position="1149"/>
        <end position="1191"/>
    </location>
</feature>
<evidence type="ECO:0000259" key="12">
    <source>
        <dbReference type="PROSITE" id="PS50067"/>
    </source>
</evidence>
<sequence length="1331" mass="153067">MADEGAVTVCVRVRPLIARENASGDKVSLHWKSENNTVSDVNGTKIFSYDRVFHSSDNTQKLYDGVAVPIIQSAVRGYNGTIFAYGQTASGKTYTMMGNEDSVGIIPKAIQHVFKIICEIPDREFLLRVSYMEIYNETITDLLCDNRKKKPLGIREDVNRNTYVEDLIEEVVVAPEQVMEWIRKGERNRHYGETKMNEHSSRSHTIFRMIIESRERSDPANANCDGAVMVSHLNLVDLAGSERASQTGSEGVRLKEGCNINRSLFILGQVIKKLCDDPSGFINYRDSKLTRILQNSLGGNAKTVIICTITPVSFDETLSTLQFANTAKGMKNTPKVNEVLDDDALLKRYRKEILDLKKQLEEVSSKTQIHAMEKDQLAQLLEEKNSLQKVQEDRIRNLTEMLVTSASFASKQNVKAKRRRRVTWAPGKINQGSVSFFEDFENAMPAETKKMKLSLPAVPDVEDSTLENSEYESPCLMAPDQISEAEWVAGPNMNWKDFEESVQLCEALALEKDIAVNEVNVLQANFNKLVLENEQLKSEINEMKEKLKEKTEIDEFEALEKQTQKDHEIQLIHEITNLKNLVSNAEVYNEELEAEINSKLEQLKEKENEIKILQNRVEELQKAGVEKKETPFSVGEPDKLIEEIQQLNKSLLDSEAIALDAKKESAFLRSENLELKEKMNELLNNHNQMQKDVQLYQSQMEAGKASYRKMQADLQRELQSLFQENTRLTSLMEGKVPKDLLSHVELEKKAADLKGELENALKENALLQKQVNELSEFQSLPNTVEIQKKEILEKYEELHLLKLENEKLLSEVADNEMRLKHMTEEIEKSKDDLTDAQQKYVKSDQEYVALKQLHEEIKQKYIAASETNEQMKLQIECLSKEAQESKTILDEVKLELSSKMKELEEKTAEQNQLLELREDLTRTQQKLNEMEQLKEEERISEVRLETKDSEIQAVLQQLTECREEIKTLTQERDDLKQKGEFLQAETEQLKEDIKDTVSMNILAHEDLRDTQNSLKVSQNTVKKLEKSISEKESQILSIEEALGKTIKELQIRISEMTEEMKIITSERDLLAEEKSKSNSCRESDQLQVQKEQMIFLTEENRSLQEKLNSLLLKKEESGEGTLIPQIQGQSMKQELFLLREELSQAQRKLQEMEEAKASEYQGEPEKLQGRTGVIPKPHDSQETSTQTERDDVDDDFKMQLESLQNERDQLRETLQETISKNSEMQEELRCTRESLGQHQNTIVELKGSVSERENQLWKAQETLKEKTDELQQKLSEVTENLARVSAEYGNLLAEKEQSERAMNEQVCQQLERITLLSKEKDELQQMVETCK</sequence>
<comment type="similarity">
    <text evidence="9">Belongs to the TRAFAC class myosin-kinesin ATPase superfamily. Kinesin family.</text>
</comment>
<dbReference type="Pfam" id="PF00225">
    <property type="entry name" value="Kinesin"/>
    <property type="match status" value="1"/>
</dbReference>
<feature type="coiled-coil region" evidence="10">
    <location>
        <begin position="1193"/>
        <end position="1301"/>
    </location>
</feature>
<proteinExistence type="inferred from homology"/>
<feature type="non-terminal residue" evidence="13">
    <location>
        <position position="1331"/>
    </location>
</feature>
<keyword evidence="3 9" id="KW-0067">ATP-binding</keyword>
<dbReference type="InterPro" id="IPR027417">
    <property type="entry name" value="P-loop_NTPase"/>
</dbReference>
<dbReference type="Gene3D" id="3.40.850.10">
    <property type="entry name" value="Kinesin motor domain"/>
    <property type="match status" value="1"/>
</dbReference>
<evidence type="ECO:0000256" key="8">
    <source>
        <dbReference type="ARBA" id="ARBA00081766"/>
    </source>
</evidence>
<comment type="caution">
    <text evidence="13">The sequence shown here is derived from an EMBL/GenBank/DDBJ whole genome shotgun (WGS) entry which is preliminary data.</text>
</comment>
<evidence type="ECO:0000256" key="1">
    <source>
        <dbReference type="ARBA" id="ARBA00004245"/>
    </source>
</evidence>
<keyword evidence="5 9" id="KW-0505">Motor protein</keyword>
<dbReference type="CDD" id="cd01374">
    <property type="entry name" value="KISc_CENP_E"/>
    <property type="match status" value="1"/>
</dbReference>
<dbReference type="PROSITE" id="PS50067">
    <property type="entry name" value="KINESIN_MOTOR_2"/>
    <property type="match status" value="1"/>
</dbReference>
<feature type="coiled-coil region" evidence="10">
    <location>
        <begin position="665"/>
        <end position="777"/>
    </location>
</feature>
<dbReference type="EMBL" id="VZTZ01032628">
    <property type="protein sequence ID" value="NXU41772.1"/>
    <property type="molecule type" value="Genomic_DNA"/>
</dbReference>
<dbReference type="PANTHER" id="PTHR47968">
    <property type="entry name" value="CENTROMERE PROTEIN E"/>
    <property type="match status" value="1"/>
</dbReference>
<evidence type="ECO:0000256" key="11">
    <source>
        <dbReference type="SAM" id="MobiDB-lite"/>
    </source>
</evidence>
<evidence type="ECO:0000256" key="10">
    <source>
        <dbReference type="SAM" id="Coils"/>
    </source>
</evidence>
<evidence type="ECO:0000256" key="9">
    <source>
        <dbReference type="PROSITE-ProRule" id="PRU00283"/>
    </source>
</evidence>
<evidence type="ECO:0000256" key="7">
    <source>
        <dbReference type="ARBA" id="ARBA00070169"/>
    </source>
</evidence>
<dbReference type="GO" id="GO:0008608">
    <property type="term" value="P:attachment of spindle microtubules to kinetochore"/>
    <property type="evidence" value="ECO:0007669"/>
    <property type="project" value="UniProtKB-ARBA"/>
</dbReference>
<dbReference type="GO" id="GO:0007051">
    <property type="term" value="P:spindle organization"/>
    <property type="evidence" value="ECO:0007669"/>
    <property type="project" value="UniProtKB-ARBA"/>
</dbReference>
<feature type="non-terminal residue" evidence="13">
    <location>
        <position position="1"/>
    </location>
</feature>
<dbReference type="GO" id="GO:0000278">
    <property type="term" value="P:mitotic cell cycle"/>
    <property type="evidence" value="ECO:0007669"/>
    <property type="project" value="UniProtKB-ARBA"/>
</dbReference>
<dbReference type="GO" id="GO:0003777">
    <property type="term" value="F:microtubule motor activity"/>
    <property type="evidence" value="ECO:0007669"/>
    <property type="project" value="InterPro"/>
</dbReference>
<keyword evidence="6" id="KW-0963">Cytoplasm</keyword>
<keyword evidence="4 10" id="KW-0175">Coiled coil</keyword>
<dbReference type="GO" id="GO:0140694">
    <property type="term" value="P:membraneless organelle assembly"/>
    <property type="evidence" value="ECO:0007669"/>
    <property type="project" value="UniProtKB-ARBA"/>
</dbReference>
<dbReference type="Proteomes" id="UP000525319">
    <property type="component" value="Unassembled WGS sequence"/>
</dbReference>
<feature type="compositionally biased region" description="Basic and acidic residues" evidence="11">
    <location>
        <begin position="1149"/>
        <end position="1168"/>
    </location>
</feature>
<dbReference type="PROSITE" id="PS00411">
    <property type="entry name" value="KINESIN_MOTOR_1"/>
    <property type="match status" value="1"/>
</dbReference>
<evidence type="ECO:0000256" key="2">
    <source>
        <dbReference type="ARBA" id="ARBA00022741"/>
    </source>
</evidence>
<accession>A0A7L3KJQ7</accession>
<dbReference type="SMART" id="SM00129">
    <property type="entry name" value="KISc"/>
    <property type="match status" value="1"/>
</dbReference>
<feature type="binding site" evidence="9">
    <location>
        <begin position="86"/>
        <end position="93"/>
    </location>
    <ligand>
        <name>ATP</name>
        <dbReference type="ChEBI" id="CHEBI:30616"/>
    </ligand>
</feature>
<gene>
    <name evidence="13" type="primary">Cenpe</name>
    <name evidence="13" type="ORF">DRYBRU_R01224</name>
</gene>
<evidence type="ECO:0000256" key="5">
    <source>
        <dbReference type="ARBA" id="ARBA00023175"/>
    </source>
</evidence>
<evidence type="ECO:0000313" key="13">
    <source>
        <dbReference type="EMBL" id="NXU41772.1"/>
    </source>
</evidence>
<keyword evidence="2 9" id="KW-0547">Nucleotide-binding</keyword>
<feature type="coiled-coil region" evidence="10">
    <location>
        <begin position="519"/>
        <end position="630"/>
    </location>
</feature>
<dbReference type="SUPFAM" id="SSF52540">
    <property type="entry name" value="P-loop containing nucleoside triphosphate hydrolases"/>
    <property type="match status" value="1"/>
</dbReference>
<dbReference type="PANTHER" id="PTHR47968:SF75">
    <property type="entry name" value="CENTROMERE-ASSOCIATED PROTEIN E"/>
    <property type="match status" value="1"/>
</dbReference>
<dbReference type="InterPro" id="IPR036961">
    <property type="entry name" value="Kinesin_motor_dom_sf"/>
</dbReference>
<dbReference type="GO" id="GO:0007018">
    <property type="term" value="P:microtubule-based movement"/>
    <property type="evidence" value="ECO:0007669"/>
    <property type="project" value="InterPro"/>
</dbReference>
<dbReference type="GO" id="GO:0005524">
    <property type="term" value="F:ATP binding"/>
    <property type="evidence" value="ECO:0007669"/>
    <property type="project" value="UniProtKB-UniRule"/>
</dbReference>
<organism evidence="13 14">
    <name type="scientific">Drymodes brunneopygia</name>
    <dbReference type="NCBI Taxonomy" id="626378"/>
    <lineage>
        <taxon>Eukaryota</taxon>
        <taxon>Metazoa</taxon>
        <taxon>Chordata</taxon>
        <taxon>Craniata</taxon>
        <taxon>Vertebrata</taxon>
        <taxon>Euteleostomi</taxon>
        <taxon>Archelosauria</taxon>
        <taxon>Archosauria</taxon>
        <taxon>Dinosauria</taxon>
        <taxon>Saurischia</taxon>
        <taxon>Theropoda</taxon>
        <taxon>Coelurosauria</taxon>
        <taxon>Aves</taxon>
        <taxon>Neognathae</taxon>
        <taxon>Neoaves</taxon>
        <taxon>Telluraves</taxon>
        <taxon>Australaves</taxon>
        <taxon>Passeriformes</taxon>
        <taxon>Petroicidae</taxon>
        <taxon>Drymodes</taxon>
    </lineage>
</organism>
<dbReference type="GO" id="GO:0008017">
    <property type="term" value="F:microtubule binding"/>
    <property type="evidence" value="ECO:0007669"/>
    <property type="project" value="InterPro"/>
</dbReference>
<dbReference type="GO" id="GO:0000280">
    <property type="term" value="P:nuclear division"/>
    <property type="evidence" value="ECO:0007669"/>
    <property type="project" value="UniProtKB-ARBA"/>
</dbReference>
<dbReference type="GO" id="GO:0043515">
    <property type="term" value="F:kinetochore binding"/>
    <property type="evidence" value="ECO:0007669"/>
    <property type="project" value="UniProtKB-ARBA"/>
</dbReference>
<reference evidence="13 14" key="1">
    <citation type="submission" date="2019-09" db="EMBL/GenBank/DDBJ databases">
        <title>Bird 10,000 Genomes (B10K) Project - Family phase.</title>
        <authorList>
            <person name="Zhang G."/>
        </authorList>
    </citation>
    <scope>NUCLEOTIDE SEQUENCE [LARGE SCALE GENOMIC DNA]</scope>
    <source>
        <strain evidence="13">B10K-DU-030-03</strain>
    </source>
</reference>
<evidence type="ECO:0000313" key="14">
    <source>
        <dbReference type="Proteomes" id="UP000525319"/>
    </source>
</evidence>
<evidence type="ECO:0000256" key="3">
    <source>
        <dbReference type="ARBA" id="ARBA00022840"/>
    </source>
</evidence>
<dbReference type="GO" id="GO:0030071">
    <property type="term" value="P:regulation of mitotic metaphase/anaphase transition"/>
    <property type="evidence" value="ECO:0007669"/>
    <property type="project" value="UniProtKB-ARBA"/>
</dbReference>
<dbReference type="FunFam" id="3.40.850.10:FF:000026">
    <property type="entry name" value="Centromere-associated protein E"/>
    <property type="match status" value="1"/>
</dbReference>
<dbReference type="GO" id="GO:0005874">
    <property type="term" value="C:microtubule"/>
    <property type="evidence" value="ECO:0007669"/>
    <property type="project" value="TreeGrafter"/>
</dbReference>
<feature type="coiled-coil region" evidence="10">
    <location>
        <begin position="346"/>
        <end position="390"/>
    </location>
</feature>
<dbReference type="GO" id="GO:0000779">
    <property type="term" value="C:condensed chromosome, centromeric region"/>
    <property type="evidence" value="ECO:0007669"/>
    <property type="project" value="UniProtKB-ARBA"/>
</dbReference>
<feature type="domain" description="Kinesin motor" evidence="12">
    <location>
        <begin position="6"/>
        <end position="330"/>
    </location>
</feature>
<dbReference type="InterPro" id="IPR001752">
    <property type="entry name" value="Kinesin_motor_dom"/>
</dbReference>
<dbReference type="OrthoDB" id="21525at2759"/>
<dbReference type="PRINTS" id="PR00380">
    <property type="entry name" value="KINESINHEAVY"/>
</dbReference>
<dbReference type="InterPro" id="IPR027640">
    <property type="entry name" value="Kinesin-like_fam"/>
</dbReference>